<feature type="transmembrane region" description="Helical" evidence="1">
    <location>
        <begin position="55"/>
        <end position="78"/>
    </location>
</feature>
<protein>
    <submittedName>
        <fullName evidence="2">YoaK family protein</fullName>
    </submittedName>
</protein>
<feature type="transmembrane region" description="Helical" evidence="1">
    <location>
        <begin position="184"/>
        <end position="202"/>
    </location>
</feature>
<reference evidence="2 3" key="1">
    <citation type="submission" date="2023-02" db="EMBL/GenBank/DDBJ databases">
        <title>Genome sequence of Paenibacillus kyungheensis KACC 18744.</title>
        <authorList>
            <person name="Kim S."/>
            <person name="Heo J."/>
            <person name="Kwon S.-W."/>
        </authorList>
    </citation>
    <scope>NUCLEOTIDE SEQUENCE [LARGE SCALE GENOMIC DNA]</scope>
    <source>
        <strain evidence="2 3">KACC 18744</strain>
    </source>
</reference>
<keyword evidence="1" id="KW-0472">Membrane</keyword>
<feature type="transmembrane region" description="Helical" evidence="1">
    <location>
        <begin position="7"/>
        <end position="27"/>
    </location>
</feature>
<proteinExistence type="predicted"/>
<feature type="transmembrane region" description="Helical" evidence="1">
    <location>
        <begin position="116"/>
        <end position="135"/>
    </location>
</feature>
<keyword evidence="3" id="KW-1185">Reference proteome</keyword>
<gene>
    <name evidence="2" type="ORF">PQ456_02190</name>
</gene>
<dbReference type="AlphaFoldDB" id="A0AAX3M279"/>
<evidence type="ECO:0000256" key="1">
    <source>
        <dbReference type="SAM" id="Phobius"/>
    </source>
</evidence>
<organism evidence="2 3">
    <name type="scientific">Paenibacillus kyungheensis</name>
    <dbReference type="NCBI Taxonomy" id="1452732"/>
    <lineage>
        <taxon>Bacteria</taxon>
        <taxon>Bacillati</taxon>
        <taxon>Bacillota</taxon>
        <taxon>Bacilli</taxon>
        <taxon>Bacillales</taxon>
        <taxon>Paenibacillaceae</taxon>
        <taxon>Paenibacillus</taxon>
    </lineage>
</organism>
<dbReference type="Proteomes" id="UP001220509">
    <property type="component" value="Chromosome"/>
</dbReference>
<evidence type="ECO:0000313" key="3">
    <source>
        <dbReference type="Proteomes" id="UP001220509"/>
    </source>
</evidence>
<keyword evidence="1" id="KW-1133">Transmembrane helix</keyword>
<feature type="transmembrane region" description="Helical" evidence="1">
    <location>
        <begin position="90"/>
        <end position="110"/>
    </location>
</feature>
<sequence>MSKHHLRYVLLLCLCFTAGLVDVIGYLRLEHVFTANMTGNIVVLGMSLGRLHDLAIARVLTALVGFVIGNMIAAIIIGSDKSPSLWYYRVTTALIVEWGLLCTFALLAYLPLTETLVFVCLGSLSMAMGIQTTAARRLGIAGISTTVLTNNLVNAVEDMVAHVRQLLSGHPQSTSRLLSTESRLRILGIVLYACGAIIATVLERHAPLLLSWIPVSLVTIVIVIALWKYSKSDTTPSTKKL</sequence>
<dbReference type="PANTHER" id="PTHR37314">
    <property type="entry name" value="SLR0142 PROTEIN"/>
    <property type="match status" value="1"/>
</dbReference>
<dbReference type="RefSeq" id="WP_273614658.1">
    <property type="nucleotide sequence ID" value="NZ_CP117416.1"/>
</dbReference>
<dbReference type="Pfam" id="PF06912">
    <property type="entry name" value="DUF1275"/>
    <property type="match status" value="1"/>
</dbReference>
<dbReference type="EMBL" id="CP117416">
    <property type="protein sequence ID" value="WCT56364.1"/>
    <property type="molecule type" value="Genomic_DNA"/>
</dbReference>
<dbReference type="InterPro" id="IPR010699">
    <property type="entry name" value="DUF1275"/>
</dbReference>
<dbReference type="PANTHER" id="PTHR37314:SF4">
    <property type="entry name" value="UPF0700 TRANSMEMBRANE PROTEIN YOAK"/>
    <property type="match status" value="1"/>
</dbReference>
<feature type="transmembrane region" description="Helical" evidence="1">
    <location>
        <begin position="208"/>
        <end position="227"/>
    </location>
</feature>
<accession>A0AAX3M279</accession>
<evidence type="ECO:0000313" key="2">
    <source>
        <dbReference type="EMBL" id="WCT56364.1"/>
    </source>
</evidence>
<dbReference type="KEGG" id="pka:PQ456_02190"/>
<keyword evidence="1" id="KW-0812">Transmembrane</keyword>
<name>A0AAX3M279_9BACL</name>